<dbReference type="PRINTS" id="PR00502">
    <property type="entry name" value="NUDIXFAMILY"/>
</dbReference>
<dbReference type="Pfam" id="PF00293">
    <property type="entry name" value="NUDIX"/>
    <property type="match status" value="1"/>
</dbReference>
<keyword evidence="1 2" id="KW-0378">Hydrolase</keyword>
<gene>
    <name evidence="4" type="ORF">SCLCIDRAFT_130000</name>
</gene>
<organism evidence="4 5">
    <name type="scientific">Scleroderma citrinum Foug A</name>
    <dbReference type="NCBI Taxonomy" id="1036808"/>
    <lineage>
        <taxon>Eukaryota</taxon>
        <taxon>Fungi</taxon>
        <taxon>Dikarya</taxon>
        <taxon>Basidiomycota</taxon>
        <taxon>Agaricomycotina</taxon>
        <taxon>Agaricomycetes</taxon>
        <taxon>Agaricomycetidae</taxon>
        <taxon>Boletales</taxon>
        <taxon>Sclerodermatineae</taxon>
        <taxon>Sclerodermataceae</taxon>
        <taxon>Scleroderma</taxon>
    </lineage>
</organism>
<dbReference type="AlphaFoldDB" id="A0A0C3DAB6"/>
<dbReference type="InterPro" id="IPR020084">
    <property type="entry name" value="NUDIX_hydrolase_CS"/>
</dbReference>
<dbReference type="PANTHER" id="PTHR11839">
    <property type="entry name" value="UDP/ADP-SUGAR PYROPHOSPHATASE"/>
    <property type="match status" value="1"/>
</dbReference>
<dbReference type="FunFam" id="3.90.79.10:FF:000016">
    <property type="entry name" value="ADP-sugar pyrophosphatase isoform X1"/>
    <property type="match status" value="1"/>
</dbReference>
<dbReference type="HOGENOM" id="CLU_062658_0_0_1"/>
<dbReference type="InterPro" id="IPR000086">
    <property type="entry name" value="NUDIX_hydrolase_dom"/>
</dbReference>
<dbReference type="GO" id="GO:0005634">
    <property type="term" value="C:nucleus"/>
    <property type="evidence" value="ECO:0007669"/>
    <property type="project" value="TreeGrafter"/>
</dbReference>
<accession>A0A0C3DAB6</accession>
<dbReference type="GO" id="GO:0006753">
    <property type="term" value="P:nucleoside phosphate metabolic process"/>
    <property type="evidence" value="ECO:0007669"/>
    <property type="project" value="TreeGrafter"/>
</dbReference>
<dbReference type="CDD" id="cd18888">
    <property type="entry name" value="NUDIX_ADPRase_Nudt5"/>
    <property type="match status" value="1"/>
</dbReference>
<evidence type="ECO:0000313" key="4">
    <source>
        <dbReference type="EMBL" id="KIM57660.1"/>
    </source>
</evidence>
<dbReference type="InterPro" id="IPR020476">
    <property type="entry name" value="Nudix_hydrolase"/>
</dbReference>
<keyword evidence="5" id="KW-1185">Reference proteome</keyword>
<dbReference type="InterPro" id="IPR015797">
    <property type="entry name" value="NUDIX_hydrolase-like_dom_sf"/>
</dbReference>
<dbReference type="PANTHER" id="PTHR11839:SF1">
    <property type="entry name" value="ADP-SUGAR PYROPHOSPHATASE"/>
    <property type="match status" value="1"/>
</dbReference>
<sequence>MPLEPKVLSTAPLENSDARWIGLKKINYIDQDGIQRTWECAERKTRGKSGTDAVAILAILRSRTNAFPLSTVVVEQYRPPIDKVVVELPAGLIDAEETAEQAAVRELEEETGYKAEKVAESSPVTVSDPGMTNANMKLVVVSVLMDDKLETPASRLDEGEHIEKRVIPLDKLNAALNGTYTSHLGYAVDARLSHFAAGYDMAQRIRDGAFP</sequence>
<dbReference type="InParanoid" id="A0A0C3DAB6"/>
<evidence type="ECO:0000256" key="2">
    <source>
        <dbReference type="RuleBase" id="RU003476"/>
    </source>
</evidence>
<reference evidence="5" key="2">
    <citation type="submission" date="2015-01" db="EMBL/GenBank/DDBJ databases">
        <title>Evolutionary Origins and Diversification of the Mycorrhizal Mutualists.</title>
        <authorList>
            <consortium name="DOE Joint Genome Institute"/>
            <consortium name="Mycorrhizal Genomics Consortium"/>
            <person name="Kohler A."/>
            <person name="Kuo A."/>
            <person name="Nagy L.G."/>
            <person name="Floudas D."/>
            <person name="Copeland A."/>
            <person name="Barry K.W."/>
            <person name="Cichocki N."/>
            <person name="Veneault-Fourrey C."/>
            <person name="LaButti K."/>
            <person name="Lindquist E.A."/>
            <person name="Lipzen A."/>
            <person name="Lundell T."/>
            <person name="Morin E."/>
            <person name="Murat C."/>
            <person name="Riley R."/>
            <person name="Ohm R."/>
            <person name="Sun H."/>
            <person name="Tunlid A."/>
            <person name="Henrissat B."/>
            <person name="Grigoriev I.V."/>
            <person name="Hibbett D.S."/>
            <person name="Martin F."/>
        </authorList>
    </citation>
    <scope>NUCLEOTIDE SEQUENCE [LARGE SCALE GENOMIC DNA]</scope>
    <source>
        <strain evidence="5">Foug A</strain>
    </source>
</reference>
<proteinExistence type="inferred from homology"/>
<dbReference type="STRING" id="1036808.A0A0C3DAB6"/>
<name>A0A0C3DAB6_9AGAM</name>
<dbReference type="PROSITE" id="PS00893">
    <property type="entry name" value="NUDIX_BOX"/>
    <property type="match status" value="1"/>
</dbReference>
<dbReference type="Proteomes" id="UP000053989">
    <property type="component" value="Unassembled WGS sequence"/>
</dbReference>
<dbReference type="SUPFAM" id="SSF55811">
    <property type="entry name" value="Nudix"/>
    <property type="match status" value="1"/>
</dbReference>
<dbReference type="FunCoup" id="A0A0C3DAB6">
    <property type="interactions" value="492"/>
</dbReference>
<feature type="domain" description="Nudix hydrolase" evidence="3">
    <location>
        <begin position="49"/>
        <end position="192"/>
    </location>
</feature>
<dbReference type="PROSITE" id="PS51462">
    <property type="entry name" value="NUDIX"/>
    <property type="match status" value="1"/>
</dbReference>
<dbReference type="Gene3D" id="3.90.79.10">
    <property type="entry name" value="Nucleoside Triphosphate Pyrophosphohydrolase"/>
    <property type="match status" value="1"/>
</dbReference>
<dbReference type="EMBL" id="KN822098">
    <property type="protein sequence ID" value="KIM57660.1"/>
    <property type="molecule type" value="Genomic_DNA"/>
</dbReference>
<evidence type="ECO:0000259" key="3">
    <source>
        <dbReference type="PROSITE" id="PS51462"/>
    </source>
</evidence>
<protein>
    <recommendedName>
        <fullName evidence="3">Nudix hydrolase domain-containing protein</fullName>
    </recommendedName>
</protein>
<evidence type="ECO:0000313" key="5">
    <source>
        <dbReference type="Proteomes" id="UP000053989"/>
    </source>
</evidence>
<dbReference type="GO" id="GO:0047631">
    <property type="term" value="F:ADP-ribose diphosphatase activity"/>
    <property type="evidence" value="ECO:0007669"/>
    <property type="project" value="TreeGrafter"/>
</dbReference>
<reference evidence="4 5" key="1">
    <citation type="submission" date="2014-04" db="EMBL/GenBank/DDBJ databases">
        <authorList>
            <consortium name="DOE Joint Genome Institute"/>
            <person name="Kuo A."/>
            <person name="Kohler A."/>
            <person name="Nagy L.G."/>
            <person name="Floudas D."/>
            <person name="Copeland A."/>
            <person name="Barry K.W."/>
            <person name="Cichocki N."/>
            <person name="Veneault-Fourrey C."/>
            <person name="LaButti K."/>
            <person name="Lindquist E.A."/>
            <person name="Lipzen A."/>
            <person name="Lundell T."/>
            <person name="Morin E."/>
            <person name="Murat C."/>
            <person name="Sun H."/>
            <person name="Tunlid A."/>
            <person name="Henrissat B."/>
            <person name="Grigoriev I.V."/>
            <person name="Hibbett D.S."/>
            <person name="Martin F."/>
            <person name="Nordberg H.P."/>
            <person name="Cantor M.N."/>
            <person name="Hua S.X."/>
        </authorList>
    </citation>
    <scope>NUCLEOTIDE SEQUENCE [LARGE SCALE GENOMIC DNA]</scope>
    <source>
        <strain evidence="4 5">Foug A</strain>
    </source>
</reference>
<dbReference type="OrthoDB" id="10249920at2759"/>
<dbReference type="GO" id="GO:0019693">
    <property type="term" value="P:ribose phosphate metabolic process"/>
    <property type="evidence" value="ECO:0007669"/>
    <property type="project" value="TreeGrafter"/>
</dbReference>
<comment type="similarity">
    <text evidence="2">Belongs to the Nudix hydrolase family.</text>
</comment>
<evidence type="ECO:0000256" key="1">
    <source>
        <dbReference type="ARBA" id="ARBA00022801"/>
    </source>
</evidence>